<dbReference type="EMBL" id="KZ505817">
    <property type="protein sequence ID" value="PKU44574.1"/>
    <property type="molecule type" value="Genomic_DNA"/>
</dbReference>
<reference evidence="2" key="1">
    <citation type="submission" date="2017-11" db="EMBL/GenBank/DDBJ databases">
        <authorList>
            <person name="Lima N.C."/>
            <person name="Parody-Merino A.M."/>
            <person name="Battley P.F."/>
            <person name="Fidler A.E."/>
            <person name="Prosdocimi F."/>
        </authorList>
    </citation>
    <scope>NUCLEOTIDE SEQUENCE [LARGE SCALE GENOMIC DNA]</scope>
</reference>
<gene>
    <name evidence="1" type="ORF">llap_5127</name>
</gene>
<dbReference type="AlphaFoldDB" id="A0A2I0UEU8"/>
<organism evidence="1 2">
    <name type="scientific">Limosa lapponica baueri</name>
    <dbReference type="NCBI Taxonomy" id="1758121"/>
    <lineage>
        <taxon>Eukaryota</taxon>
        <taxon>Metazoa</taxon>
        <taxon>Chordata</taxon>
        <taxon>Craniata</taxon>
        <taxon>Vertebrata</taxon>
        <taxon>Euteleostomi</taxon>
        <taxon>Archelosauria</taxon>
        <taxon>Archosauria</taxon>
        <taxon>Dinosauria</taxon>
        <taxon>Saurischia</taxon>
        <taxon>Theropoda</taxon>
        <taxon>Coelurosauria</taxon>
        <taxon>Aves</taxon>
        <taxon>Neognathae</taxon>
        <taxon>Neoaves</taxon>
        <taxon>Charadriiformes</taxon>
        <taxon>Scolopacidae</taxon>
        <taxon>Limosa</taxon>
    </lineage>
</organism>
<proteinExistence type="predicted"/>
<name>A0A2I0UEU8_LIMLA</name>
<keyword evidence="2" id="KW-1185">Reference proteome</keyword>
<dbReference type="OrthoDB" id="10532556at2759"/>
<dbReference type="Proteomes" id="UP000233556">
    <property type="component" value="Unassembled WGS sequence"/>
</dbReference>
<protein>
    <submittedName>
        <fullName evidence="1">Uncharacterized protein</fullName>
    </submittedName>
</protein>
<evidence type="ECO:0000313" key="1">
    <source>
        <dbReference type="EMBL" id="PKU44574.1"/>
    </source>
</evidence>
<reference evidence="2" key="2">
    <citation type="submission" date="2017-12" db="EMBL/GenBank/DDBJ databases">
        <title>Genome sequence of the Bar-tailed Godwit (Limosa lapponica baueri).</title>
        <authorList>
            <person name="Lima N.C.B."/>
            <person name="Parody-Merino A.M."/>
            <person name="Battley P.F."/>
            <person name="Fidler A.E."/>
            <person name="Prosdocimi F."/>
        </authorList>
    </citation>
    <scope>NUCLEOTIDE SEQUENCE [LARGE SCALE GENOMIC DNA]</scope>
</reference>
<evidence type="ECO:0000313" key="2">
    <source>
        <dbReference type="Proteomes" id="UP000233556"/>
    </source>
</evidence>
<accession>A0A2I0UEU8</accession>
<sequence>MEESVARLRAEAASETLWVWRDRGVNRLSFLSWLGERAGKLQHDLLQADDINHPGEASEDQLQSLFIVEEIGANELEEQNAFIWDQNIGVSFKMPSNVRCLNIPGKRNWVLGLFHLDPDTPDYTRNLFLQTQIQCFALGADECKAKIFPENLEEKLKSLQ</sequence>